<dbReference type="PANTHER" id="PTHR37542">
    <property type="entry name" value="HELO DOMAIN-CONTAINING PROTEIN-RELATED"/>
    <property type="match status" value="1"/>
</dbReference>
<evidence type="ECO:0000313" key="4">
    <source>
        <dbReference type="Proteomes" id="UP001172155"/>
    </source>
</evidence>
<gene>
    <name evidence="3" type="ORF">B0T18DRAFT_409093</name>
</gene>
<comment type="caution">
    <text evidence="3">The sequence shown here is derived from an EMBL/GenBank/DDBJ whole genome shotgun (WGS) entry which is preliminary data.</text>
</comment>
<dbReference type="Pfam" id="PF14479">
    <property type="entry name" value="HeLo"/>
    <property type="match status" value="1"/>
</dbReference>
<dbReference type="AlphaFoldDB" id="A0AA40F3W4"/>
<evidence type="ECO:0000313" key="3">
    <source>
        <dbReference type="EMBL" id="KAK0750546.1"/>
    </source>
</evidence>
<sequence>MDPGTYISIAQVAFQGACYAVKTFRKGLHFNQDAERLVLALEVERFRLSVWGENAGLAPQDGQPANLSGRLVPIAGILKEYLEQIEGLVNDAGGLSTRYGLLQTEQAPTKSELVRQLVGRMQRSIKVSGIKATSSIDIEDDDEDENAVQDALESLRVTDKPSTWRKARWAVRDLDKFDGLVKDLAQRITKLNDLLTETQQRRTREDNYRVNMVVIGSAVDEASLELIRAAVRDDPDTSQVRAAVERKALSVADAVSEKPVSRRPVPLAVPSLSLDDFVLPSNFATLDRFIAAKVSDPGVYFFLERKPYNQDTLPRDMELLTRRVNLLVNLLRRPKSDDFRTPLAEGCIKDPTNFCWWIVFQYPVTLPRESESPSPPPSPSSPSSTPPSSAPPRTALRPRRQHRRHPLRALPLWLASQEHPQRQHPLPRRPPDTTNRPCPPSALRPAYIAFHLLLDLVPLRHHPFGATPIPTPLTRTTLASPLVANFSYTRHETEQVTIDRARTMALAVNPNAAATEDVSLRLPNIYRHPAYQGPAAQGYRLGYDIYSFGLVLMEIALWVPLGTFLDGVPNSSSRRKDGEGEGQKKAGILSRDMPEFYGPHANELRRRVLTRVEGELGFRVGSAYCDVVRWCLEYAAEEEDGGEGAMEFYNRVVVPLGGLV</sequence>
<feature type="domain" description="Prion-inhibition and propagation HeLo" evidence="2">
    <location>
        <begin position="13"/>
        <end position="226"/>
    </location>
</feature>
<dbReference type="EMBL" id="JAUKUD010000003">
    <property type="protein sequence ID" value="KAK0750546.1"/>
    <property type="molecule type" value="Genomic_DNA"/>
</dbReference>
<dbReference type="Proteomes" id="UP001172155">
    <property type="component" value="Unassembled WGS sequence"/>
</dbReference>
<keyword evidence="3" id="KW-0640">Prion</keyword>
<organism evidence="3 4">
    <name type="scientific">Schizothecium vesticola</name>
    <dbReference type="NCBI Taxonomy" id="314040"/>
    <lineage>
        <taxon>Eukaryota</taxon>
        <taxon>Fungi</taxon>
        <taxon>Dikarya</taxon>
        <taxon>Ascomycota</taxon>
        <taxon>Pezizomycotina</taxon>
        <taxon>Sordariomycetes</taxon>
        <taxon>Sordariomycetidae</taxon>
        <taxon>Sordariales</taxon>
        <taxon>Schizotheciaceae</taxon>
        <taxon>Schizothecium</taxon>
    </lineage>
</organism>
<reference evidence="3" key="1">
    <citation type="submission" date="2023-06" db="EMBL/GenBank/DDBJ databases">
        <title>Genome-scale phylogeny and comparative genomics of the fungal order Sordariales.</title>
        <authorList>
            <consortium name="Lawrence Berkeley National Laboratory"/>
            <person name="Hensen N."/>
            <person name="Bonometti L."/>
            <person name="Westerberg I."/>
            <person name="Brannstrom I.O."/>
            <person name="Guillou S."/>
            <person name="Cros-Aarteil S."/>
            <person name="Calhoun S."/>
            <person name="Haridas S."/>
            <person name="Kuo A."/>
            <person name="Mondo S."/>
            <person name="Pangilinan J."/>
            <person name="Riley R."/>
            <person name="LaButti K."/>
            <person name="Andreopoulos B."/>
            <person name="Lipzen A."/>
            <person name="Chen C."/>
            <person name="Yanf M."/>
            <person name="Daum C."/>
            <person name="Ng V."/>
            <person name="Clum A."/>
            <person name="Steindorff A."/>
            <person name="Ohm R."/>
            <person name="Martin F."/>
            <person name="Silar P."/>
            <person name="Natvig D."/>
            <person name="Lalanne C."/>
            <person name="Gautier V."/>
            <person name="Ament-velasquez S.L."/>
            <person name="Kruys A."/>
            <person name="Hutchinson M.I."/>
            <person name="Powell A.J."/>
            <person name="Barry K."/>
            <person name="Miller A.N."/>
            <person name="Grigoriev I.V."/>
            <person name="Debuchy R."/>
            <person name="Gladieux P."/>
            <person name="Thoren M.H."/>
            <person name="Johannesson H."/>
        </authorList>
    </citation>
    <scope>NUCLEOTIDE SEQUENCE</scope>
    <source>
        <strain evidence="3">SMH3187-1</strain>
    </source>
</reference>
<dbReference type="Gene3D" id="1.20.120.1020">
    <property type="entry name" value="Prion-inhibition and propagation, HeLo domain"/>
    <property type="match status" value="1"/>
</dbReference>
<dbReference type="InterPro" id="IPR038305">
    <property type="entry name" value="HeLo_sf"/>
</dbReference>
<keyword evidence="4" id="KW-1185">Reference proteome</keyword>
<feature type="compositionally biased region" description="Basic residues" evidence="1">
    <location>
        <begin position="396"/>
        <end position="407"/>
    </location>
</feature>
<dbReference type="PANTHER" id="PTHR37542:SF3">
    <property type="entry name" value="PRION-INHIBITION AND PROPAGATION HELO DOMAIN-CONTAINING PROTEIN"/>
    <property type="match status" value="1"/>
</dbReference>
<name>A0AA40F3W4_9PEZI</name>
<keyword evidence="3" id="KW-0034">Amyloid</keyword>
<proteinExistence type="predicted"/>
<feature type="region of interest" description="Disordered" evidence="1">
    <location>
        <begin position="368"/>
        <end position="437"/>
    </location>
</feature>
<protein>
    <submittedName>
        <fullName evidence="3">Prion-inhibition and propagation-domain-containing protein</fullName>
    </submittedName>
</protein>
<evidence type="ECO:0000259" key="2">
    <source>
        <dbReference type="Pfam" id="PF14479"/>
    </source>
</evidence>
<dbReference type="InterPro" id="IPR029498">
    <property type="entry name" value="HeLo_dom"/>
</dbReference>
<evidence type="ECO:0000256" key="1">
    <source>
        <dbReference type="SAM" id="MobiDB-lite"/>
    </source>
</evidence>
<accession>A0AA40F3W4</accession>
<feature type="compositionally biased region" description="Pro residues" evidence="1">
    <location>
        <begin position="373"/>
        <end position="390"/>
    </location>
</feature>